<gene>
    <name evidence="2" type="ORF">FSP39_010992</name>
</gene>
<accession>A0AA88Y609</accession>
<protein>
    <recommendedName>
        <fullName evidence="1">Reverse transcriptase zinc-binding domain-containing protein</fullName>
    </recommendedName>
</protein>
<evidence type="ECO:0000259" key="1">
    <source>
        <dbReference type="Pfam" id="PF13966"/>
    </source>
</evidence>
<evidence type="ECO:0000313" key="3">
    <source>
        <dbReference type="Proteomes" id="UP001186944"/>
    </source>
</evidence>
<dbReference type="AlphaFoldDB" id="A0AA88Y609"/>
<proteinExistence type="predicted"/>
<organism evidence="2 3">
    <name type="scientific">Pinctada imbricata</name>
    <name type="common">Atlantic pearl-oyster</name>
    <name type="synonym">Pinctada martensii</name>
    <dbReference type="NCBI Taxonomy" id="66713"/>
    <lineage>
        <taxon>Eukaryota</taxon>
        <taxon>Metazoa</taxon>
        <taxon>Spiralia</taxon>
        <taxon>Lophotrochozoa</taxon>
        <taxon>Mollusca</taxon>
        <taxon>Bivalvia</taxon>
        <taxon>Autobranchia</taxon>
        <taxon>Pteriomorphia</taxon>
        <taxon>Pterioida</taxon>
        <taxon>Pterioidea</taxon>
        <taxon>Pteriidae</taxon>
        <taxon>Pinctada</taxon>
    </lineage>
</organism>
<evidence type="ECO:0000313" key="2">
    <source>
        <dbReference type="EMBL" id="KAK3093093.1"/>
    </source>
</evidence>
<dbReference type="Proteomes" id="UP001186944">
    <property type="component" value="Unassembled WGS sequence"/>
</dbReference>
<name>A0AA88Y609_PINIB</name>
<sequence length="591" mass="69444">MAARLRQSKNIKGIRIHNNQEKEFKISQLADDTTLFLRTKADITKALNLIEEFGTLSGLILNRSKCQGLKLGGKEIIEDDFEEIDWESKLIKALGIYFGKDCEIAINENWERKIVKIEKIITAWFKRKLTMIGKIQIINSLIISQLTHLVTVMPLPSVFLKRIESLIYKFLWDNKQEKLKRKTISQKYENGGLNLIDISTHAKTMIISWVRKLFDDTDHQWKTIPKFILNRHFGNNLLLFKMNIDKMENFNLSLSMITSFYKTLINTWIESGGGQSNEPQSITEIGNEIIWGNKHIKHKNKLLVNKNWIKSGINIIQDILDEEGKISEKIILAKLKNKTNWISEVNIIKNSIPKKWQNILQNSDAVKYKFKEKSPKIYSKLTKAIEIEKCTNKMIYTILLRKISEQALTFSYLKRELNINKSSISKAFEFIAKELVENKIKIFKWKLLHRIIPNQDLLHKWKISATNNCKYCGEKEDYEHYFIKCPYYSSFRDNIDSLFKYLRFGKDIWILKNFLIGYKIEDKDYHPINIILSHIGYAIYRAYHISDAKSKPINTLWLFKESLGYHIIYQNYKNVKLPALIKQTAKFLKLS</sequence>
<reference evidence="2" key="1">
    <citation type="submission" date="2019-08" db="EMBL/GenBank/DDBJ databases">
        <title>The improved chromosome-level genome for the pearl oyster Pinctada fucata martensii using PacBio sequencing and Hi-C.</title>
        <authorList>
            <person name="Zheng Z."/>
        </authorList>
    </citation>
    <scope>NUCLEOTIDE SEQUENCE</scope>
    <source>
        <strain evidence="2">ZZ-2019</strain>
        <tissue evidence="2">Adductor muscle</tissue>
    </source>
</reference>
<keyword evidence="3" id="KW-1185">Reference proteome</keyword>
<dbReference type="Pfam" id="PF13966">
    <property type="entry name" value="zf-RVT"/>
    <property type="match status" value="1"/>
</dbReference>
<dbReference type="EMBL" id="VSWD01000009">
    <property type="protein sequence ID" value="KAK3093093.1"/>
    <property type="molecule type" value="Genomic_DNA"/>
</dbReference>
<comment type="caution">
    <text evidence="2">The sequence shown here is derived from an EMBL/GenBank/DDBJ whole genome shotgun (WGS) entry which is preliminary data.</text>
</comment>
<feature type="domain" description="Reverse transcriptase zinc-binding" evidence="1">
    <location>
        <begin position="425"/>
        <end position="489"/>
    </location>
</feature>
<dbReference type="InterPro" id="IPR026960">
    <property type="entry name" value="RVT-Znf"/>
</dbReference>